<dbReference type="Proteomes" id="UP000887565">
    <property type="component" value="Unplaced"/>
</dbReference>
<evidence type="ECO:0000313" key="2">
    <source>
        <dbReference type="WBParaSite" id="nRc.2.0.1.t07925-RA"/>
    </source>
</evidence>
<name>A0A915I275_ROMCU</name>
<accession>A0A915I275</accession>
<reference evidence="2" key="1">
    <citation type="submission" date="2022-11" db="UniProtKB">
        <authorList>
            <consortium name="WormBaseParasite"/>
        </authorList>
    </citation>
    <scope>IDENTIFICATION</scope>
</reference>
<evidence type="ECO:0000313" key="1">
    <source>
        <dbReference type="Proteomes" id="UP000887565"/>
    </source>
</evidence>
<organism evidence="1 2">
    <name type="scientific">Romanomermis culicivorax</name>
    <name type="common">Nematode worm</name>
    <dbReference type="NCBI Taxonomy" id="13658"/>
    <lineage>
        <taxon>Eukaryota</taxon>
        <taxon>Metazoa</taxon>
        <taxon>Ecdysozoa</taxon>
        <taxon>Nematoda</taxon>
        <taxon>Enoplea</taxon>
        <taxon>Dorylaimia</taxon>
        <taxon>Mermithida</taxon>
        <taxon>Mermithoidea</taxon>
        <taxon>Mermithidae</taxon>
        <taxon>Romanomermis</taxon>
    </lineage>
</organism>
<dbReference type="WBParaSite" id="nRc.2.0.1.t07925-RA">
    <property type="protein sequence ID" value="nRc.2.0.1.t07925-RA"/>
    <property type="gene ID" value="nRc.2.0.1.g07925"/>
</dbReference>
<protein>
    <submittedName>
        <fullName evidence="2">Uncharacterized protein</fullName>
    </submittedName>
</protein>
<dbReference type="AlphaFoldDB" id="A0A915I275"/>
<sequence length="99" mass="11460">MIDAAVEVSMNTGFTRDQEINVDNLEIIENCDYQEEILILPPSEDFQEWDLNDFSNIIQRGIYFKTSNFKNYGFGNKDISNCLVDDGLFVTMEVFNCKL</sequence>
<proteinExistence type="predicted"/>
<keyword evidence="1" id="KW-1185">Reference proteome</keyword>